<feature type="region of interest" description="Disordered" evidence="5">
    <location>
        <begin position="366"/>
        <end position="418"/>
    </location>
</feature>
<feature type="domain" description="Major facilitator superfamily (MFS) profile" evidence="7">
    <location>
        <begin position="688"/>
        <end position="884"/>
    </location>
</feature>
<evidence type="ECO:0000256" key="4">
    <source>
        <dbReference type="ARBA" id="ARBA00023136"/>
    </source>
</evidence>
<comment type="caution">
    <text evidence="8">The sequence shown here is derived from an EMBL/GenBank/DDBJ whole genome shotgun (WGS) entry which is preliminary data.</text>
</comment>
<dbReference type="Pfam" id="PF12832">
    <property type="entry name" value="MFS_1_like"/>
    <property type="match status" value="1"/>
</dbReference>
<comment type="subcellular location">
    <subcellularLocation>
        <location evidence="1">Membrane</location>
        <topology evidence="1">Multi-pass membrane protein</topology>
    </subcellularLocation>
</comment>
<feature type="transmembrane region" description="Helical" evidence="6">
    <location>
        <begin position="498"/>
        <end position="518"/>
    </location>
</feature>
<dbReference type="EMBL" id="JAEPRD010000102">
    <property type="protein sequence ID" value="KAG2198956.1"/>
    <property type="molecule type" value="Genomic_DNA"/>
</dbReference>
<sequence length="884" mass="97695">MLVTETFHGYIETTQDVLLIFEGCRRGLLPRICRRLQERERKMIRSGSIFVFDERESGIKRWTDGRVWSPSRILGNFLIYRELDKKSNNEKKMLTNETKRSFSIDSSVSMDRNKERQLVGSLSDSYRFKEDGLIKKTMSIIVNGVAQHLISYYDPNEVIQEKLRAPSSVPELASLEISPELLVKQNFRIPPLVETTFESNNHHDQNRLMHPLRSMSVGSIHRGQQDIMQQMYHSPYNNNNNNNNNTNNSSNNNIPYSNSGTNFPSPSTSPSTPMLSPARQSYQQQHARHYSTSSISSNSLPRFDPRNYSDSTTPNSNQPPNLGQLLNPIHPLNSNGSNDILQSIGMSSQYDYTTPSSNLRNSITSQHEEAPTVEHPHPHVSTGGNGNNGNGGNNGNNGNGGNGGGSSSSGGGGGGGGGGSGMSDYMHFYQRQPLGHHVNNNMFQTDDQLAYLNHDLGPDQHCLNNTMEHLMNIGCIGSGQMFLPIFYKKVLGLGNDKIGLIFSITPFVSFVAFPYWTALIDRTGQYKKVMMTNMFIALLCVLSIAAVPLVADTEWTRIGLTSVGCFGYAFFGYPVIAALVDSVILRVLADRKDLYGRQKIGVPIGFASSVFLTGFLTEKLDSMYALFIVFTFSNLAFIATVYFTDIEPSKDEYKPFIYGSTTSPIIVDANDEISVLPPVPSMWSLLKDPDAVQFFTFMTGMGFCIAIVQAFLYLYFENDLHGTPFMVGFFGPLGSSTELIAFYFSKQLLHRLGARRMLVVAQSIIMYRCFTYIVCSELSYGAWLATATQVLHGIGFSMTWSAGALQADQIAPAGLKSSAQGLLNMAFNGLGSGLGALVGGIIYENFGAQVMWATVITAAALSILMYTSTYLRNTFFLSIASLIK</sequence>
<keyword evidence="3 6" id="KW-1133">Transmembrane helix</keyword>
<dbReference type="Proteomes" id="UP000603453">
    <property type="component" value="Unassembled WGS sequence"/>
</dbReference>
<dbReference type="PANTHER" id="PTHR28027">
    <property type="entry name" value="TRANSCRIPTIONAL REGULATOR MIT1"/>
    <property type="match status" value="1"/>
</dbReference>
<evidence type="ECO:0000256" key="2">
    <source>
        <dbReference type="ARBA" id="ARBA00022692"/>
    </source>
</evidence>
<dbReference type="SUPFAM" id="SSF103473">
    <property type="entry name" value="MFS general substrate transporter"/>
    <property type="match status" value="1"/>
</dbReference>
<feature type="compositionally biased region" description="Polar residues" evidence="5">
    <location>
        <begin position="308"/>
        <end position="321"/>
    </location>
</feature>
<evidence type="ECO:0000256" key="6">
    <source>
        <dbReference type="SAM" id="Phobius"/>
    </source>
</evidence>
<feature type="compositionally biased region" description="Gly residues" evidence="5">
    <location>
        <begin position="383"/>
        <end position="418"/>
    </location>
</feature>
<feature type="compositionally biased region" description="Polar residues" evidence="5">
    <location>
        <begin position="278"/>
        <end position="300"/>
    </location>
</feature>
<proteinExistence type="predicted"/>
<feature type="transmembrane region" description="Helical" evidence="6">
    <location>
        <begin position="623"/>
        <end position="644"/>
    </location>
</feature>
<feature type="region of interest" description="Disordered" evidence="5">
    <location>
        <begin position="232"/>
        <end position="341"/>
    </location>
</feature>
<feature type="compositionally biased region" description="Basic and acidic residues" evidence="5">
    <location>
        <begin position="366"/>
        <end position="377"/>
    </location>
</feature>
<feature type="transmembrane region" description="Helical" evidence="6">
    <location>
        <begin position="722"/>
        <end position="745"/>
    </location>
</feature>
<evidence type="ECO:0000256" key="5">
    <source>
        <dbReference type="SAM" id="MobiDB-lite"/>
    </source>
</evidence>
<gene>
    <name evidence="8" type="ORF">INT47_013140</name>
</gene>
<dbReference type="GO" id="GO:0003677">
    <property type="term" value="F:DNA binding"/>
    <property type="evidence" value="ECO:0007669"/>
    <property type="project" value="TreeGrafter"/>
</dbReference>
<feature type="transmembrane region" description="Helical" evidence="6">
    <location>
        <begin position="821"/>
        <end position="843"/>
    </location>
</feature>
<dbReference type="GO" id="GO:0016020">
    <property type="term" value="C:membrane"/>
    <property type="evidence" value="ECO:0007669"/>
    <property type="project" value="UniProtKB-SubCell"/>
</dbReference>
<evidence type="ECO:0000256" key="1">
    <source>
        <dbReference type="ARBA" id="ARBA00004141"/>
    </source>
</evidence>
<dbReference type="AlphaFoldDB" id="A0A8H7QUI5"/>
<feature type="transmembrane region" description="Helical" evidence="6">
    <location>
        <begin position="691"/>
        <end position="716"/>
    </location>
</feature>
<reference evidence="8" key="1">
    <citation type="submission" date="2020-12" db="EMBL/GenBank/DDBJ databases">
        <title>Metabolic potential, ecology and presence of endohyphal bacteria is reflected in genomic diversity of Mucoromycotina.</title>
        <authorList>
            <person name="Muszewska A."/>
            <person name="Okrasinska A."/>
            <person name="Steczkiewicz K."/>
            <person name="Drgas O."/>
            <person name="Orlowska M."/>
            <person name="Perlinska-Lenart U."/>
            <person name="Aleksandrzak-Piekarczyk T."/>
            <person name="Szatraj K."/>
            <person name="Zielenkiewicz U."/>
            <person name="Pilsyk S."/>
            <person name="Malc E."/>
            <person name="Mieczkowski P."/>
            <person name="Kruszewska J.S."/>
            <person name="Biernat P."/>
            <person name="Pawlowska J."/>
        </authorList>
    </citation>
    <scope>NUCLEOTIDE SEQUENCE</scope>
    <source>
        <strain evidence="8">WA0000017839</strain>
    </source>
</reference>
<dbReference type="InterPro" id="IPR036259">
    <property type="entry name" value="MFS_trans_sf"/>
</dbReference>
<dbReference type="InterPro" id="IPR020846">
    <property type="entry name" value="MFS_dom"/>
</dbReference>
<evidence type="ECO:0000256" key="3">
    <source>
        <dbReference type="ARBA" id="ARBA00022989"/>
    </source>
</evidence>
<keyword evidence="4 6" id="KW-0472">Membrane</keyword>
<dbReference type="InterPro" id="IPR018608">
    <property type="entry name" value="Gti1/Pac2"/>
</dbReference>
<name>A0A8H7QUI5_9FUNG</name>
<evidence type="ECO:0000313" key="9">
    <source>
        <dbReference type="Proteomes" id="UP000603453"/>
    </source>
</evidence>
<organism evidence="8 9">
    <name type="scientific">Mucor saturninus</name>
    <dbReference type="NCBI Taxonomy" id="64648"/>
    <lineage>
        <taxon>Eukaryota</taxon>
        <taxon>Fungi</taxon>
        <taxon>Fungi incertae sedis</taxon>
        <taxon>Mucoromycota</taxon>
        <taxon>Mucoromycotina</taxon>
        <taxon>Mucoromycetes</taxon>
        <taxon>Mucorales</taxon>
        <taxon>Mucorineae</taxon>
        <taxon>Mucoraceae</taxon>
        <taxon>Mucor</taxon>
    </lineage>
</organism>
<feature type="transmembrane region" description="Helical" evidence="6">
    <location>
        <begin position="849"/>
        <end position="867"/>
    </location>
</feature>
<keyword evidence="9" id="KW-1185">Reference proteome</keyword>
<evidence type="ECO:0000313" key="8">
    <source>
        <dbReference type="EMBL" id="KAG2198956.1"/>
    </source>
</evidence>
<dbReference type="InterPro" id="IPR024989">
    <property type="entry name" value="MFS_assoc_dom"/>
</dbReference>
<dbReference type="Pfam" id="PF09729">
    <property type="entry name" value="Gti1_Pac2"/>
    <property type="match status" value="1"/>
</dbReference>
<feature type="compositionally biased region" description="Low complexity" evidence="5">
    <location>
        <begin position="234"/>
        <end position="277"/>
    </location>
</feature>
<accession>A0A8H7QUI5</accession>
<dbReference type="PANTHER" id="PTHR28027:SF2">
    <property type="entry name" value="TRANSCRIPTIONAL REGULATOR MIT1"/>
    <property type="match status" value="1"/>
</dbReference>
<dbReference type="GO" id="GO:0022857">
    <property type="term" value="F:transmembrane transporter activity"/>
    <property type="evidence" value="ECO:0007669"/>
    <property type="project" value="InterPro"/>
</dbReference>
<dbReference type="Gene3D" id="1.20.1250.20">
    <property type="entry name" value="MFS general substrate transporter like domains"/>
    <property type="match status" value="2"/>
</dbReference>
<evidence type="ECO:0000259" key="7">
    <source>
        <dbReference type="PROSITE" id="PS50850"/>
    </source>
</evidence>
<keyword evidence="2 6" id="KW-0812">Transmembrane</keyword>
<feature type="transmembrane region" description="Helical" evidence="6">
    <location>
        <begin position="570"/>
        <end position="588"/>
    </location>
</feature>
<dbReference type="OrthoDB" id="515887at2759"/>
<protein>
    <recommendedName>
        <fullName evidence="7">Major facilitator superfamily (MFS) profile domain-containing protein</fullName>
    </recommendedName>
</protein>
<feature type="transmembrane region" description="Helical" evidence="6">
    <location>
        <begin position="530"/>
        <end position="550"/>
    </location>
</feature>
<dbReference type="PROSITE" id="PS50850">
    <property type="entry name" value="MFS"/>
    <property type="match status" value="1"/>
</dbReference>
<feature type="compositionally biased region" description="Polar residues" evidence="5">
    <location>
        <begin position="332"/>
        <end position="341"/>
    </location>
</feature>
<feature type="transmembrane region" description="Helical" evidence="6">
    <location>
        <begin position="600"/>
        <end position="617"/>
    </location>
</feature>